<comment type="function">
    <text evidence="6">Required for the formation of N(7)-methylguanine at position 46 (m7G46) in tRNA. In the complex, it is required to stabilize and induce conformational changes of the catalytic subunit.</text>
</comment>
<dbReference type="InterPro" id="IPR028884">
    <property type="entry name" value="Trm82"/>
</dbReference>
<dbReference type="GO" id="GO:0043527">
    <property type="term" value="C:tRNA methyltransferase complex"/>
    <property type="evidence" value="ECO:0007669"/>
    <property type="project" value="TreeGrafter"/>
</dbReference>
<dbReference type="HAMAP" id="MF_03056">
    <property type="entry name" value="TRM82"/>
    <property type="match status" value="1"/>
</dbReference>
<keyword evidence="9" id="KW-1185">Reference proteome</keyword>
<keyword evidence="8" id="KW-0808">Transferase</keyword>
<keyword evidence="4 6" id="KW-0677">Repeat</keyword>
<dbReference type="InterPro" id="IPR001680">
    <property type="entry name" value="WD40_rpt"/>
</dbReference>
<dbReference type="OrthoDB" id="339900at2759"/>
<keyword evidence="2 6" id="KW-0853">WD repeat</keyword>
<protein>
    <submittedName>
        <fullName evidence="8">Related to tRNA (Guanine-N(7)-)-methyltransferase subunit TRM82</fullName>
    </submittedName>
</protein>
<dbReference type="Gene3D" id="2.130.10.10">
    <property type="entry name" value="YVTN repeat-like/Quinoprotein amine dehydrogenase"/>
    <property type="match status" value="1"/>
</dbReference>
<dbReference type="GO" id="GO:0106004">
    <property type="term" value="P:tRNA (guanine-N7)-methylation"/>
    <property type="evidence" value="ECO:0007669"/>
    <property type="project" value="UniProtKB-UniRule"/>
</dbReference>
<gene>
    <name evidence="8" type="ORF">SCODWIG_03328</name>
</gene>
<dbReference type="PROSITE" id="PS50082">
    <property type="entry name" value="WD_REPEATS_2"/>
    <property type="match status" value="1"/>
</dbReference>
<evidence type="ECO:0000256" key="4">
    <source>
        <dbReference type="ARBA" id="ARBA00022737"/>
    </source>
</evidence>
<accession>A0A376BAA1</accession>
<comment type="subcellular location">
    <subcellularLocation>
        <location evidence="1 6">Nucleus</location>
    </subcellularLocation>
</comment>
<evidence type="ECO:0000313" key="8">
    <source>
        <dbReference type="EMBL" id="SSD61567.1"/>
    </source>
</evidence>
<dbReference type="UniPathway" id="UPA00989"/>
<dbReference type="PANTHER" id="PTHR16288">
    <property type="entry name" value="WD40 REPEAT PROTEIN 4"/>
    <property type="match status" value="1"/>
</dbReference>
<proteinExistence type="inferred from homology"/>
<sequence>MTDTSLIHPFQDIVCNKDGTLLYAVVKNMVQVYKFNAENSKVIKIGEWKDEFDSTILIKEKVIKEQQRQIEKNGTGIDTNTNTAVGTNTNKKLKTNNKEAKIPTPGTGAPPIYRYIRSMLLSRNEKKLIICTDSDKAAVIFNINYGNDNNVLSLFKRQPFPKRPSAITTTLDDRKLLLADKFGDVYEIDMNDEKVQSSETLEPVLGHVSMLTDIGFQKDNATDQSFVISCDRDEHIKISHYPQTFIVNKWLFGHEQFISSIVLPQWNNDLLFSGGGDDNIFSWNWKTGELLDKFNYSELISPYINEKFHLAPERFQNNENNLIEYAVSKIISFPNLPYIAFFVEATNCFFVLKVDCFTGKLTFVHKVETETNVIAMTSSVSSLVVSLDTIETPKSFLLKFYNINKNGVIEEDELKANEFDSCIKDQIKDNQVFKVENKDKDVYPLYHVSSLRKHGEH</sequence>
<dbReference type="GO" id="GO:0005829">
    <property type="term" value="C:cytosol"/>
    <property type="evidence" value="ECO:0007669"/>
    <property type="project" value="TreeGrafter"/>
</dbReference>
<dbReference type="GO" id="GO:0005634">
    <property type="term" value="C:nucleus"/>
    <property type="evidence" value="ECO:0007669"/>
    <property type="project" value="UniProtKB-SubCell"/>
</dbReference>
<evidence type="ECO:0000256" key="5">
    <source>
        <dbReference type="ARBA" id="ARBA00023242"/>
    </source>
</evidence>
<evidence type="ECO:0000256" key="2">
    <source>
        <dbReference type="ARBA" id="ARBA00022574"/>
    </source>
</evidence>
<dbReference type="VEuPathDB" id="FungiDB:SCODWIG_03328"/>
<feature type="repeat" description="WD" evidence="7">
    <location>
        <begin position="251"/>
        <end position="293"/>
    </location>
</feature>
<dbReference type="AlphaFoldDB" id="A0A376BAA1"/>
<name>A0A376BAA1_9ASCO</name>
<dbReference type="EMBL" id="UFAJ01000765">
    <property type="protein sequence ID" value="SSD61567.1"/>
    <property type="molecule type" value="Genomic_DNA"/>
</dbReference>
<reference evidence="9" key="1">
    <citation type="submission" date="2018-06" db="EMBL/GenBank/DDBJ databases">
        <authorList>
            <person name="Guldener U."/>
        </authorList>
    </citation>
    <scope>NUCLEOTIDE SEQUENCE [LARGE SCALE GENOMIC DNA]</scope>
    <source>
        <strain evidence="9">UTAD17</strain>
    </source>
</reference>
<keyword evidence="8" id="KW-0489">Methyltransferase</keyword>
<comment type="pathway">
    <text evidence="6">tRNA modification; N(7)-methylguanine-tRNA biosynthesis.</text>
</comment>
<organism evidence="8 9">
    <name type="scientific">Saccharomycodes ludwigii</name>
    <dbReference type="NCBI Taxonomy" id="36035"/>
    <lineage>
        <taxon>Eukaryota</taxon>
        <taxon>Fungi</taxon>
        <taxon>Dikarya</taxon>
        <taxon>Ascomycota</taxon>
        <taxon>Saccharomycotina</taxon>
        <taxon>Saccharomycetes</taxon>
        <taxon>Saccharomycodales</taxon>
        <taxon>Saccharomycodaceae</taxon>
        <taxon>Saccharomycodes</taxon>
    </lineage>
</organism>
<dbReference type="InterPro" id="IPR015943">
    <property type="entry name" value="WD40/YVTN_repeat-like_dom_sf"/>
</dbReference>
<dbReference type="Proteomes" id="UP000262825">
    <property type="component" value="Unassembled WGS sequence"/>
</dbReference>
<dbReference type="SUPFAM" id="SSF50978">
    <property type="entry name" value="WD40 repeat-like"/>
    <property type="match status" value="1"/>
</dbReference>
<dbReference type="InterPro" id="IPR036322">
    <property type="entry name" value="WD40_repeat_dom_sf"/>
</dbReference>
<evidence type="ECO:0000256" key="7">
    <source>
        <dbReference type="PROSITE-ProRule" id="PRU00221"/>
    </source>
</evidence>
<comment type="similarity">
    <text evidence="6">Belongs to the WD repeat TRM82 family.</text>
</comment>
<evidence type="ECO:0000313" key="9">
    <source>
        <dbReference type="Proteomes" id="UP000262825"/>
    </source>
</evidence>
<evidence type="ECO:0000256" key="1">
    <source>
        <dbReference type="ARBA" id="ARBA00004123"/>
    </source>
</evidence>
<dbReference type="GO" id="GO:0008168">
    <property type="term" value="F:methyltransferase activity"/>
    <property type="evidence" value="ECO:0007669"/>
    <property type="project" value="UniProtKB-KW"/>
</dbReference>
<keyword evidence="3 6" id="KW-0819">tRNA processing</keyword>
<evidence type="ECO:0000256" key="6">
    <source>
        <dbReference type="HAMAP-Rule" id="MF_03056"/>
    </source>
</evidence>
<keyword evidence="5 6" id="KW-0539">Nucleus</keyword>
<dbReference type="PANTHER" id="PTHR16288:SF0">
    <property type="entry name" value="TRNA (GUANINE-N(7)-)-METHYLTRANSFERASE NON-CATALYTIC SUBUNIT WDR4"/>
    <property type="match status" value="1"/>
</dbReference>
<evidence type="ECO:0000256" key="3">
    <source>
        <dbReference type="ARBA" id="ARBA00022694"/>
    </source>
</evidence>